<evidence type="ECO:0000313" key="4">
    <source>
        <dbReference type="WBParaSite" id="SSLN_0001132001-mRNA-1"/>
    </source>
</evidence>
<accession>A0A183T349</accession>
<keyword evidence="3" id="KW-1185">Reference proteome</keyword>
<gene>
    <name evidence="2" type="ORF">SSLN_LOCUS10897</name>
</gene>
<evidence type="ECO:0000256" key="1">
    <source>
        <dbReference type="SAM" id="Phobius"/>
    </source>
</evidence>
<sequence>MSQILRSLDDDLLWDPAYSLYEYGIRFNYDLHGRKVDLAARFLQDPAKYVEYIVREHEVLLIVLGIVIITLVIAIVYLKGLLWTKIKLCWRFCCFFTRIKKMARLKEQALELAELDSDRFAAEIYRHILTYKGVCTTVGETDMLEFESARFVHEAIRQTGLAYESLISKVGRPTQYMLIPPADSDDEEEEEEA</sequence>
<proteinExistence type="predicted"/>
<dbReference type="Proteomes" id="UP000275846">
    <property type="component" value="Unassembled WGS sequence"/>
</dbReference>
<feature type="transmembrane region" description="Helical" evidence="1">
    <location>
        <begin position="59"/>
        <end position="78"/>
    </location>
</feature>
<organism evidence="4">
    <name type="scientific">Schistocephalus solidus</name>
    <name type="common">Tapeworm</name>
    <dbReference type="NCBI Taxonomy" id="70667"/>
    <lineage>
        <taxon>Eukaryota</taxon>
        <taxon>Metazoa</taxon>
        <taxon>Spiralia</taxon>
        <taxon>Lophotrochozoa</taxon>
        <taxon>Platyhelminthes</taxon>
        <taxon>Cestoda</taxon>
        <taxon>Eucestoda</taxon>
        <taxon>Diphyllobothriidea</taxon>
        <taxon>Diphyllobothriidae</taxon>
        <taxon>Schistocephalus</taxon>
    </lineage>
</organism>
<keyword evidence="1" id="KW-0472">Membrane</keyword>
<reference evidence="4" key="1">
    <citation type="submission" date="2016-06" db="UniProtKB">
        <authorList>
            <consortium name="WormBaseParasite"/>
        </authorList>
    </citation>
    <scope>IDENTIFICATION</scope>
</reference>
<keyword evidence="1" id="KW-1133">Transmembrane helix</keyword>
<dbReference type="STRING" id="70667.A0A183T349"/>
<name>A0A183T349_SCHSO</name>
<dbReference type="AlphaFoldDB" id="A0A183T349"/>
<protein>
    <submittedName>
        <fullName evidence="4">DUF4129 domain-containing protein</fullName>
    </submittedName>
</protein>
<evidence type="ECO:0000313" key="3">
    <source>
        <dbReference type="Proteomes" id="UP000275846"/>
    </source>
</evidence>
<dbReference type="WBParaSite" id="SSLN_0001132001-mRNA-1">
    <property type="protein sequence ID" value="SSLN_0001132001-mRNA-1"/>
    <property type="gene ID" value="SSLN_0001132001"/>
</dbReference>
<keyword evidence="1" id="KW-0812">Transmembrane</keyword>
<reference evidence="2 3" key="2">
    <citation type="submission" date="2018-11" db="EMBL/GenBank/DDBJ databases">
        <authorList>
            <consortium name="Pathogen Informatics"/>
        </authorList>
    </citation>
    <scope>NUCLEOTIDE SEQUENCE [LARGE SCALE GENOMIC DNA]</scope>
    <source>
        <strain evidence="2 3">NST_G2</strain>
    </source>
</reference>
<dbReference type="OrthoDB" id="10381568at2759"/>
<dbReference type="EMBL" id="UYSU01036154">
    <property type="protein sequence ID" value="VDL97282.1"/>
    <property type="molecule type" value="Genomic_DNA"/>
</dbReference>
<evidence type="ECO:0000313" key="2">
    <source>
        <dbReference type="EMBL" id="VDL97282.1"/>
    </source>
</evidence>